<keyword evidence="3" id="KW-1185">Reference proteome</keyword>
<accession>A0A1C3N9W6</accession>
<evidence type="ECO:0000313" key="3">
    <source>
        <dbReference type="Proteomes" id="UP000199393"/>
    </source>
</evidence>
<dbReference type="PATRIC" id="fig|307121.4.peg.5044"/>
<name>A0A1C3N9W6_9ACTN</name>
<dbReference type="GO" id="GO:0016020">
    <property type="term" value="C:membrane"/>
    <property type="evidence" value="ECO:0007669"/>
    <property type="project" value="TreeGrafter"/>
</dbReference>
<dbReference type="GO" id="GO:0047372">
    <property type="term" value="F:monoacylglycerol lipase activity"/>
    <property type="evidence" value="ECO:0007669"/>
    <property type="project" value="TreeGrafter"/>
</dbReference>
<dbReference type="RefSeq" id="WP_091594633.1">
    <property type="nucleotide sequence ID" value="NZ_JBHRWG010000004.1"/>
</dbReference>
<dbReference type="Proteomes" id="UP000199393">
    <property type="component" value="Chromosome I"/>
</dbReference>
<feature type="region of interest" description="Disordered" evidence="1">
    <location>
        <begin position="1"/>
        <end position="38"/>
    </location>
</feature>
<dbReference type="GO" id="GO:0046464">
    <property type="term" value="P:acylglycerol catabolic process"/>
    <property type="evidence" value="ECO:0007669"/>
    <property type="project" value="TreeGrafter"/>
</dbReference>
<feature type="compositionally biased region" description="Low complexity" evidence="1">
    <location>
        <begin position="13"/>
        <end position="30"/>
    </location>
</feature>
<dbReference type="STRING" id="307121.GA0070620_4944"/>
<dbReference type="AlphaFoldDB" id="A0A1C3N9W6"/>
<sequence length="295" mass="31247">MRGFRWPPPPDGGPRTWGPGPGAPRTGRPALPEPETDLVTTPHGVRLERLVTGTGDPVTVFAHGLGNGIATTRPFGSGVTGRRVFFQFRGHGRSDAPPGSWDYADLARDLRAVADLEGAGRAFGASLGAGALCRLLVESPERFDRLVFFLPAVLDRPRGEVARQRLTALLEAVESGDASAVAEVVSVELPPAVRNTPAGWAYLRQRLDQLLRDGLASGLASLPEQVAVPSTDALAAVTAPALVIGCVGDDLHPVEVAEELAAALPAATLHVYDRPGVLWSERADLRTRISSFLNE</sequence>
<dbReference type="InterPro" id="IPR050266">
    <property type="entry name" value="AB_hydrolase_sf"/>
</dbReference>
<feature type="compositionally biased region" description="Pro residues" evidence="1">
    <location>
        <begin position="1"/>
        <end position="12"/>
    </location>
</feature>
<proteinExistence type="predicted"/>
<evidence type="ECO:0000313" key="2">
    <source>
        <dbReference type="EMBL" id="SBV29372.1"/>
    </source>
</evidence>
<dbReference type="Gene3D" id="3.40.50.1820">
    <property type="entry name" value="alpha/beta hydrolase"/>
    <property type="match status" value="1"/>
</dbReference>
<dbReference type="SUPFAM" id="SSF53474">
    <property type="entry name" value="alpha/beta-Hydrolases"/>
    <property type="match status" value="1"/>
</dbReference>
<dbReference type="EMBL" id="LT598496">
    <property type="protein sequence ID" value="SBV29372.1"/>
    <property type="molecule type" value="Genomic_DNA"/>
</dbReference>
<organism evidence="2 3">
    <name type="scientific">Micromonospora krabiensis</name>
    <dbReference type="NCBI Taxonomy" id="307121"/>
    <lineage>
        <taxon>Bacteria</taxon>
        <taxon>Bacillati</taxon>
        <taxon>Actinomycetota</taxon>
        <taxon>Actinomycetes</taxon>
        <taxon>Micromonosporales</taxon>
        <taxon>Micromonosporaceae</taxon>
        <taxon>Micromonospora</taxon>
    </lineage>
</organism>
<dbReference type="PANTHER" id="PTHR43798:SF5">
    <property type="entry name" value="MONOACYLGLYCEROL LIPASE ABHD6"/>
    <property type="match status" value="1"/>
</dbReference>
<evidence type="ECO:0000256" key="1">
    <source>
        <dbReference type="SAM" id="MobiDB-lite"/>
    </source>
</evidence>
<protein>
    <submittedName>
        <fullName evidence="2">Pimeloyl-ACP methyl ester carboxylesterase</fullName>
    </submittedName>
</protein>
<gene>
    <name evidence="2" type="ORF">GA0070620_4944</name>
</gene>
<reference evidence="3" key="1">
    <citation type="submission" date="2016-06" db="EMBL/GenBank/DDBJ databases">
        <authorList>
            <person name="Varghese N."/>
        </authorList>
    </citation>
    <scope>NUCLEOTIDE SEQUENCE [LARGE SCALE GENOMIC DNA]</scope>
    <source>
        <strain evidence="3">DSM 45344</strain>
    </source>
</reference>
<dbReference type="PANTHER" id="PTHR43798">
    <property type="entry name" value="MONOACYLGLYCEROL LIPASE"/>
    <property type="match status" value="1"/>
</dbReference>
<dbReference type="InterPro" id="IPR029058">
    <property type="entry name" value="AB_hydrolase_fold"/>
</dbReference>
<dbReference type="OrthoDB" id="3205934at2"/>